<evidence type="ECO:0000313" key="1">
    <source>
        <dbReference type="EMBL" id="GES40540.1"/>
    </source>
</evidence>
<protein>
    <submittedName>
        <fullName evidence="1">Uncharacterized protein</fullName>
    </submittedName>
</protein>
<gene>
    <name evidence="1" type="ORF">RAJCM14343_5830</name>
</gene>
<accession>A0ABQ0YV80</accession>
<dbReference type="Proteomes" id="UP000325466">
    <property type="component" value="Unassembled WGS sequence"/>
</dbReference>
<sequence length="65" mass="7414">MKPETEQVTPCAREPRRWHDLHDVPADVALVTDVDGRIIARPARGWSAYISNRDFAPWTEVIDDA</sequence>
<organism evidence="1 2">
    <name type="scientific">Rhodococcus aetherivorans</name>
    <dbReference type="NCBI Taxonomy" id="191292"/>
    <lineage>
        <taxon>Bacteria</taxon>
        <taxon>Bacillati</taxon>
        <taxon>Actinomycetota</taxon>
        <taxon>Actinomycetes</taxon>
        <taxon>Mycobacteriales</taxon>
        <taxon>Nocardiaceae</taxon>
        <taxon>Rhodococcus</taxon>
    </lineage>
</organism>
<evidence type="ECO:0000313" key="2">
    <source>
        <dbReference type="Proteomes" id="UP000325466"/>
    </source>
</evidence>
<keyword evidence="2" id="KW-1185">Reference proteome</keyword>
<name>A0ABQ0YV80_9NOCA</name>
<dbReference type="EMBL" id="BLAH01000202">
    <property type="protein sequence ID" value="GES40540.1"/>
    <property type="molecule type" value="Genomic_DNA"/>
</dbReference>
<proteinExistence type="predicted"/>
<comment type="caution">
    <text evidence="1">The sequence shown here is derived from an EMBL/GenBank/DDBJ whole genome shotgun (WGS) entry which is preliminary data.</text>
</comment>
<reference evidence="1 2" key="1">
    <citation type="journal article" date="2018" name="Biodegradation">
        <title>1,4-Dioxane degradation characteristics of Rhodococcus aetherivorans JCM 14343.</title>
        <authorList>
            <person name="Inoue D."/>
            <person name="Tsunoda T."/>
            <person name="Yamamoto N."/>
            <person name="Ike M."/>
            <person name="Sei K."/>
        </authorList>
    </citation>
    <scope>NUCLEOTIDE SEQUENCE [LARGE SCALE GENOMIC DNA]</scope>
    <source>
        <strain evidence="1 2">JCM 14343</strain>
    </source>
</reference>